<dbReference type="Pfam" id="PF00270">
    <property type="entry name" value="DEAD"/>
    <property type="match status" value="1"/>
</dbReference>
<sequence>MIPVTAIEHQTKLLIFYEFLEIFTEKILTTIEWSPKVQKALNEIFKLDKFRPLQLETINVTLSKTDCMVIMPTGGGKSLCFQLPAVIDTGITLVVSPLVSLMEDQLWMLKTLNINAETLNSSCSKEHVKYIQNEMVDKNSNLKILYVTPEKLAKSKIFMNKLQKMYELGRFKRLVVDEVHCCSTYGHDFRPDYKFLGVMKQLFPELSILGLTATATQSVIDDIKKILNISKCVLFKASFNRPNIFYEVKQKPVNNEEFINELANLIKKKFPQQSGIVYCFSQRESEYSIVNYCINNKTCKRKLIAQHFNDDIWENKGECNEMCDSCKNKAQNQIEKVDVYQEANLVLGILDKNSNKSDKRLTANKLAELVLSEINSKNKKSDTYPNNLNLNEIETLILTMLMNNYLKEDFHFTPYNTICYVIPGQLARHLEHDDHFYIDLIRKNQAVQN</sequence>
<dbReference type="GO" id="GO:0005634">
    <property type="term" value="C:nucleus"/>
    <property type="evidence" value="ECO:0007669"/>
    <property type="project" value="UniProtKB-SubCell"/>
</dbReference>
<dbReference type="FunFam" id="3.40.50.300:FF:000752">
    <property type="entry name" value="ATP-dependent DNA helicase"/>
    <property type="match status" value="1"/>
</dbReference>
<comment type="cofactor">
    <cofactor evidence="1">
        <name>Mn(2+)</name>
        <dbReference type="ChEBI" id="CHEBI:29035"/>
    </cofactor>
</comment>
<dbReference type="CDD" id="cd18015">
    <property type="entry name" value="DEXHc_RecQ1"/>
    <property type="match status" value="1"/>
</dbReference>
<evidence type="ECO:0000313" key="17">
    <source>
        <dbReference type="EMBL" id="AGH55797.1"/>
    </source>
</evidence>
<dbReference type="NCBIfam" id="TIGR00614">
    <property type="entry name" value="recQ_fam"/>
    <property type="match status" value="1"/>
</dbReference>
<keyword evidence="10" id="KW-0238">DNA-binding</keyword>
<dbReference type="GO" id="GO:0009378">
    <property type="term" value="F:four-way junction helicase activity"/>
    <property type="evidence" value="ECO:0007669"/>
    <property type="project" value="TreeGrafter"/>
</dbReference>
<keyword evidence="7 15" id="KW-0378">Hydrolase</keyword>
<proteinExistence type="inferred from homology"/>
<keyword evidence="8 15" id="KW-0347">Helicase</keyword>
<dbReference type="SMART" id="SM00487">
    <property type="entry name" value="DEXDc"/>
    <property type="match status" value="1"/>
</dbReference>
<evidence type="ECO:0000256" key="3">
    <source>
        <dbReference type="ARBA" id="ARBA00004123"/>
    </source>
</evidence>
<feature type="non-terminal residue" evidence="17">
    <location>
        <position position="449"/>
    </location>
</feature>
<evidence type="ECO:0000256" key="1">
    <source>
        <dbReference type="ARBA" id="ARBA00001936"/>
    </source>
</evidence>
<gene>
    <name evidence="17" type="primary">RECQ1</name>
</gene>
<keyword evidence="6 15" id="KW-0547">Nucleotide-binding</keyword>
<dbReference type="InterPro" id="IPR027417">
    <property type="entry name" value="P-loop_NTPase"/>
</dbReference>
<evidence type="ECO:0000256" key="5">
    <source>
        <dbReference type="ARBA" id="ARBA00022723"/>
    </source>
</evidence>
<dbReference type="AlphaFoldDB" id="M4SZB6"/>
<dbReference type="Pfam" id="PF16124">
    <property type="entry name" value="RecQ_Zn_bind"/>
    <property type="match status" value="1"/>
</dbReference>
<evidence type="ECO:0000256" key="13">
    <source>
        <dbReference type="ARBA" id="ARBA00034617"/>
    </source>
</evidence>
<comment type="catalytic activity">
    <reaction evidence="13 15">
        <text>Couples ATP hydrolysis with the unwinding of duplex DNA by translocating in the 3'-5' direction.</text>
        <dbReference type="EC" id="5.6.2.4"/>
    </reaction>
</comment>
<name>M4SZB6_9BILA</name>
<dbReference type="InterPro" id="IPR036388">
    <property type="entry name" value="WH-like_DNA-bd_sf"/>
</dbReference>
<dbReference type="GO" id="GO:0003677">
    <property type="term" value="F:DNA binding"/>
    <property type="evidence" value="ECO:0007669"/>
    <property type="project" value="UniProtKB-KW"/>
</dbReference>
<dbReference type="SUPFAM" id="SSF52540">
    <property type="entry name" value="P-loop containing nucleoside triphosphate hydrolases"/>
    <property type="match status" value="1"/>
</dbReference>
<keyword evidence="9 15" id="KW-0067">ATP-binding</keyword>
<evidence type="ECO:0000256" key="7">
    <source>
        <dbReference type="ARBA" id="ARBA00022801"/>
    </source>
</evidence>
<evidence type="ECO:0000256" key="6">
    <source>
        <dbReference type="ARBA" id="ARBA00022741"/>
    </source>
</evidence>
<organism evidence="17">
    <name type="scientific">Brachionus calyciflorus</name>
    <dbReference type="NCBI Taxonomy" id="104777"/>
    <lineage>
        <taxon>Eukaryota</taxon>
        <taxon>Metazoa</taxon>
        <taxon>Spiralia</taxon>
        <taxon>Gnathifera</taxon>
        <taxon>Rotifera</taxon>
        <taxon>Eurotatoria</taxon>
        <taxon>Monogononta</taxon>
        <taxon>Pseudotrocha</taxon>
        <taxon>Ploima</taxon>
        <taxon>Brachionidae</taxon>
        <taxon>Brachionus</taxon>
    </lineage>
</organism>
<dbReference type="PANTHER" id="PTHR13710:SF105">
    <property type="entry name" value="ATP-DEPENDENT DNA HELICASE Q1"/>
    <property type="match status" value="1"/>
</dbReference>
<dbReference type="InterPro" id="IPR004589">
    <property type="entry name" value="DNA_helicase_ATP-dep_RecQ"/>
</dbReference>
<accession>M4SZB6</accession>
<dbReference type="GO" id="GO:0000724">
    <property type="term" value="P:double-strand break repair via homologous recombination"/>
    <property type="evidence" value="ECO:0007669"/>
    <property type="project" value="TreeGrafter"/>
</dbReference>
<keyword evidence="5" id="KW-0479">Metal-binding</keyword>
<evidence type="ECO:0000256" key="10">
    <source>
        <dbReference type="ARBA" id="ARBA00023125"/>
    </source>
</evidence>
<evidence type="ECO:0000259" key="16">
    <source>
        <dbReference type="PROSITE" id="PS51192"/>
    </source>
</evidence>
<evidence type="ECO:0000256" key="14">
    <source>
        <dbReference type="ARBA" id="ARBA00048778"/>
    </source>
</evidence>
<comment type="subcellular location">
    <subcellularLocation>
        <location evidence="3 15">Nucleus</location>
    </subcellularLocation>
</comment>
<dbReference type="GO" id="GO:0005694">
    <property type="term" value="C:chromosome"/>
    <property type="evidence" value="ECO:0007669"/>
    <property type="project" value="TreeGrafter"/>
</dbReference>
<protein>
    <recommendedName>
        <fullName evidence="15">ATP-dependent DNA helicase</fullName>
        <ecNumber evidence="15">5.6.2.4</ecNumber>
    </recommendedName>
</protein>
<evidence type="ECO:0000256" key="15">
    <source>
        <dbReference type="RuleBase" id="RU364117"/>
    </source>
</evidence>
<dbReference type="InterPro" id="IPR032284">
    <property type="entry name" value="RecQ_Zn-bd"/>
</dbReference>
<dbReference type="GO" id="GO:0005524">
    <property type="term" value="F:ATP binding"/>
    <property type="evidence" value="ECO:0007669"/>
    <property type="project" value="UniProtKB-KW"/>
</dbReference>
<dbReference type="Gene3D" id="1.10.10.10">
    <property type="entry name" value="Winged helix-like DNA-binding domain superfamily/Winged helix DNA-binding domain"/>
    <property type="match status" value="1"/>
</dbReference>
<evidence type="ECO:0000256" key="12">
    <source>
        <dbReference type="ARBA" id="ARBA00023242"/>
    </source>
</evidence>
<keyword evidence="12 15" id="KW-0539">Nucleus</keyword>
<evidence type="ECO:0000256" key="4">
    <source>
        <dbReference type="ARBA" id="ARBA00005446"/>
    </source>
</evidence>
<dbReference type="InterPro" id="IPR011545">
    <property type="entry name" value="DEAD/DEAH_box_helicase_dom"/>
</dbReference>
<comment type="cofactor">
    <cofactor evidence="2">
        <name>Mg(2+)</name>
        <dbReference type="ChEBI" id="CHEBI:18420"/>
    </cofactor>
</comment>
<dbReference type="EMBL" id="JX156139">
    <property type="protein sequence ID" value="AGH55797.1"/>
    <property type="molecule type" value="Genomic_DNA"/>
</dbReference>
<feature type="domain" description="Helicase ATP-binding" evidence="16">
    <location>
        <begin position="58"/>
        <end position="233"/>
    </location>
</feature>
<dbReference type="GO" id="GO:0005737">
    <property type="term" value="C:cytoplasm"/>
    <property type="evidence" value="ECO:0007669"/>
    <property type="project" value="TreeGrafter"/>
</dbReference>
<evidence type="ECO:0000256" key="8">
    <source>
        <dbReference type="ARBA" id="ARBA00022806"/>
    </source>
</evidence>
<reference evidence="17" key="1">
    <citation type="journal article" date="2013" name="J. Hered.">
        <title>Inventory and phylogenetic analysis of meiotic genes in monogonont rotifers.</title>
        <authorList>
            <person name="Hanson S.J."/>
            <person name="Schurko A.M."/>
            <person name="Hecox-Lea B."/>
            <person name="Mark Welch D.B."/>
            <person name="Stelzer C.P."/>
            <person name="Logsdon J.M.Jr."/>
        </authorList>
    </citation>
    <scope>NUCLEOTIDE SEQUENCE</scope>
</reference>
<comment type="similarity">
    <text evidence="4 15">Belongs to the helicase family. RecQ subfamily.</text>
</comment>
<dbReference type="GO" id="GO:0043138">
    <property type="term" value="F:3'-5' DNA helicase activity"/>
    <property type="evidence" value="ECO:0007669"/>
    <property type="project" value="UniProtKB-EC"/>
</dbReference>
<dbReference type="Gene3D" id="3.40.50.300">
    <property type="entry name" value="P-loop containing nucleotide triphosphate hydrolases"/>
    <property type="match status" value="2"/>
</dbReference>
<comment type="catalytic activity">
    <reaction evidence="14">
        <text>ATP + H2O = ADP + phosphate + H(+)</text>
        <dbReference type="Rhea" id="RHEA:13065"/>
        <dbReference type="ChEBI" id="CHEBI:15377"/>
        <dbReference type="ChEBI" id="CHEBI:15378"/>
        <dbReference type="ChEBI" id="CHEBI:30616"/>
        <dbReference type="ChEBI" id="CHEBI:43474"/>
        <dbReference type="ChEBI" id="CHEBI:456216"/>
    </reaction>
    <physiologicalReaction direction="left-to-right" evidence="14">
        <dbReference type="Rhea" id="RHEA:13066"/>
    </physiologicalReaction>
</comment>
<dbReference type="GO" id="GO:0046872">
    <property type="term" value="F:metal ion binding"/>
    <property type="evidence" value="ECO:0007669"/>
    <property type="project" value="UniProtKB-KW"/>
</dbReference>
<dbReference type="PROSITE" id="PS51192">
    <property type="entry name" value="HELICASE_ATP_BIND_1"/>
    <property type="match status" value="1"/>
</dbReference>
<evidence type="ECO:0000256" key="2">
    <source>
        <dbReference type="ARBA" id="ARBA00001946"/>
    </source>
</evidence>
<dbReference type="EC" id="5.6.2.4" evidence="15"/>
<dbReference type="GO" id="GO:0016887">
    <property type="term" value="F:ATP hydrolysis activity"/>
    <property type="evidence" value="ECO:0007669"/>
    <property type="project" value="RHEA"/>
</dbReference>
<evidence type="ECO:0000256" key="9">
    <source>
        <dbReference type="ARBA" id="ARBA00022840"/>
    </source>
</evidence>
<dbReference type="InterPro" id="IPR014001">
    <property type="entry name" value="Helicase_ATP-bd"/>
</dbReference>
<dbReference type="PANTHER" id="PTHR13710">
    <property type="entry name" value="DNA HELICASE RECQ FAMILY MEMBER"/>
    <property type="match status" value="1"/>
</dbReference>
<evidence type="ECO:0000256" key="11">
    <source>
        <dbReference type="ARBA" id="ARBA00023235"/>
    </source>
</evidence>
<keyword evidence="11" id="KW-0413">Isomerase</keyword>